<dbReference type="EMBL" id="CAJVQC010007848">
    <property type="protein sequence ID" value="CAG8584762.1"/>
    <property type="molecule type" value="Genomic_DNA"/>
</dbReference>
<gene>
    <name evidence="1" type="ORF">RPERSI_LOCUS5297</name>
</gene>
<comment type="caution">
    <text evidence="1">The sequence shown here is derived from an EMBL/GenBank/DDBJ whole genome shotgun (WGS) entry which is preliminary data.</text>
</comment>
<dbReference type="Proteomes" id="UP000789920">
    <property type="component" value="Unassembled WGS sequence"/>
</dbReference>
<name>A0ACA9MEC1_9GLOM</name>
<protein>
    <submittedName>
        <fullName evidence="1">8500_t:CDS:1</fullName>
    </submittedName>
</protein>
<keyword evidence="2" id="KW-1185">Reference proteome</keyword>
<accession>A0ACA9MEC1</accession>
<proteinExistence type="predicted"/>
<reference evidence="1" key="1">
    <citation type="submission" date="2021-06" db="EMBL/GenBank/DDBJ databases">
        <authorList>
            <person name="Kallberg Y."/>
            <person name="Tangrot J."/>
            <person name="Rosling A."/>
        </authorList>
    </citation>
    <scope>NUCLEOTIDE SEQUENCE</scope>
    <source>
        <strain evidence="1">MA461A</strain>
    </source>
</reference>
<evidence type="ECO:0000313" key="1">
    <source>
        <dbReference type="EMBL" id="CAG8584762.1"/>
    </source>
</evidence>
<organism evidence="1 2">
    <name type="scientific">Racocetra persica</name>
    <dbReference type="NCBI Taxonomy" id="160502"/>
    <lineage>
        <taxon>Eukaryota</taxon>
        <taxon>Fungi</taxon>
        <taxon>Fungi incertae sedis</taxon>
        <taxon>Mucoromycota</taxon>
        <taxon>Glomeromycotina</taxon>
        <taxon>Glomeromycetes</taxon>
        <taxon>Diversisporales</taxon>
        <taxon>Gigasporaceae</taxon>
        <taxon>Racocetra</taxon>
    </lineage>
</organism>
<evidence type="ECO:0000313" key="2">
    <source>
        <dbReference type="Proteomes" id="UP000789920"/>
    </source>
</evidence>
<sequence length="481" mass="55908">MSKTFSKDLVEDFKSLYESKEHYDTIITVGEEPNIEQVYAHSVILCTRSPYFRSALSNKWAERSEGYLVLSKPNISALTFKIILKFLYCGVVDLENQENETILELLIAADELLIQRLIDFIQEFLIKNSCKFLQSRLVRMLSFITHNKQFNELKDAYLETICENPKLLFDSEEFLLLEEEALKLILECDNLDMKESIIWKQIIKWGMAQCTAIENNMMCEDTKNENANILEETLRELIKLIRFHQIDRKEFVPEVWTYKHLLPDNLIEDIIRCYLDSDARPMYHAFLIRWGNFKMESELIDKEIALMMTKWIDKKTLDEEMSKGFKYHFNLLFKSSLDGLSSQNFHRNCDNKGATIVVAKIKNTDLLIGGYNPLDWSGAEWKQTTDSFLFVLDCKDIKGGVVSRIHNNHSCYAIYCDGDCGPSFGEGPDFHITSNSYTLKYKAKSYPKMVTSHTLTISEYEVFQVECIEKLSIPIIPIQEG</sequence>